<dbReference type="InterPro" id="IPR006096">
    <property type="entry name" value="Glu/Leu/Phe/Val/Trp_DH_C"/>
</dbReference>
<evidence type="ECO:0000259" key="5">
    <source>
        <dbReference type="SMART" id="SM00839"/>
    </source>
</evidence>
<organism evidence="6 7">
    <name type="scientific">Sphingobacterium suaedae</name>
    <dbReference type="NCBI Taxonomy" id="1686402"/>
    <lineage>
        <taxon>Bacteria</taxon>
        <taxon>Pseudomonadati</taxon>
        <taxon>Bacteroidota</taxon>
        <taxon>Sphingobacteriia</taxon>
        <taxon>Sphingobacteriales</taxon>
        <taxon>Sphingobacteriaceae</taxon>
        <taxon>Sphingobacterium</taxon>
    </lineage>
</organism>
<dbReference type="InterPro" id="IPR036291">
    <property type="entry name" value="NAD(P)-bd_dom_sf"/>
</dbReference>
<sequence length="474" mass="52082">MAITNSVNNSFFESVLQNFEKAAKHTRFDRGILDQIKACNSILRVKFPVKIGERIEVIEAYRVQHSHHKLPCKGGIRFSLEVDQEEVMALASLMTYKCAIVNVPFGGGKGGIKIDSKKYSAFELEKITRRYTSELCKKNFIGPGIDVPAPDYGTGAREMSWILDTYSSLNPNDINAQACVTGKPISQGGVRGRTEATGLGVFFGVREACSFQEDMEKLGLTTGVAGKKVIVQGLGNVGYHTAKYFQEAGAKLVGLIEYDGAIYDENGLDLQSVQAHRQHTGGIVNYPGAISFSNPAEGLEQPCDILIPAALESVIHKDNADRIQAMIIGEAANGPLTSDADDILNKKGVLIIPDIYLNAGGVTVSYFEWLKNLSHVRYGRLEKRFSENMYHELIDIIESTTGKKVSDLERKTILRGPDEIDLVHSGLEDTMIGSYREIREIYVSGDDVEDLRTAAFVCAINKIGVAYEELGIFP</sequence>
<dbReference type="PANTHER" id="PTHR11606">
    <property type="entry name" value="GLUTAMATE DEHYDROGENASE"/>
    <property type="match status" value="1"/>
</dbReference>
<evidence type="ECO:0000313" key="6">
    <source>
        <dbReference type="EMBL" id="MFD2546513.1"/>
    </source>
</evidence>
<dbReference type="GO" id="GO:0016491">
    <property type="term" value="F:oxidoreductase activity"/>
    <property type="evidence" value="ECO:0007669"/>
    <property type="project" value="UniProtKB-KW"/>
</dbReference>
<dbReference type="InterPro" id="IPR006097">
    <property type="entry name" value="Glu/Leu/Phe/Val/Trp_DH_dimer"/>
</dbReference>
<feature type="domain" description="Glutamate/phenylalanine/leucine/valine/L-tryptophan dehydrogenase C-terminal" evidence="5">
    <location>
        <begin position="190"/>
        <end position="471"/>
    </location>
</feature>
<reference evidence="7" key="1">
    <citation type="journal article" date="2019" name="Int. J. Syst. Evol. Microbiol.">
        <title>The Global Catalogue of Microorganisms (GCM) 10K type strain sequencing project: providing services to taxonomists for standard genome sequencing and annotation.</title>
        <authorList>
            <consortium name="The Broad Institute Genomics Platform"/>
            <consortium name="The Broad Institute Genome Sequencing Center for Infectious Disease"/>
            <person name="Wu L."/>
            <person name="Ma J."/>
        </authorList>
    </citation>
    <scope>NUCLEOTIDE SEQUENCE [LARGE SCALE GENOMIC DNA]</scope>
    <source>
        <strain evidence="7">KCTC 42662</strain>
    </source>
</reference>
<keyword evidence="7" id="KW-1185">Reference proteome</keyword>
<dbReference type="Gene3D" id="3.40.50.720">
    <property type="entry name" value="NAD(P)-binding Rossmann-like Domain"/>
    <property type="match status" value="1"/>
</dbReference>
<dbReference type="SUPFAM" id="SSF53223">
    <property type="entry name" value="Aminoacid dehydrogenase-like, N-terminal domain"/>
    <property type="match status" value="1"/>
</dbReference>
<dbReference type="InterPro" id="IPR046346">
    <property type="entry name" value="Aminoacid_DH-like_N_sf"/>
</dbReference>
<protein>
    <recommendedName>
        <fullName evidence="3">Glutamate dehydrogenase</fullName>
    </recommendedName>
</protein>
<dbReference type="InterPro" id="IPR006095">
    <property type="entry name" value="Glu/Leu/Phe/Val/Trp_DH"/>
</dbReference>
<gene>
    <name evidence="6" type="ORF">ACFSR5_02510</name>
</gene>
<dbReference type="PIRSF" id="PIRSF000185">
    <property type="entry name" value="Glu_DH"/>
    <property type="match status" value="1"/>
</dbReference>
<keyword evidence="2 3" id="KW-0560">Oxidoreductase</keyword>
<evidence type="ECO:0000256" key="4">
    <source>
        <dbReference type="RuleBase" id="RU004417"/>
    </source>
</evidence>
<proteinExistence type="inferred from homology"/>
<dbReference type="PRINTS" id="PR00082">
    <property type="entry name" value="GLFDHDRGNASE"/>
</dbReference>
<evidence type="ECO:0000313" key="7">
    <source>
        <dbReference type="Proteomes" id="UP001597545"/>
    </source>
</evidence>
<comment type="caution">
    <text evidence="6">The sequence shown here is derived from an EMBL/GenBank/DDBJ whole genome shotgun (WGS) entry which is preliminary data.</text>
</comment>
<dbReference type="EMBL" id="JBHULR010000002">
    <property type="protein sequence ID" value="MFD2546513.1"/>
    <property type="molecule type" value="Genomic_DNA"/>
</dbReference>
<evidence type="ECO:0000256" key="1">
    <source>
        <dbReference type="ARBA" id="ARBA00006382"/>
    </source>
</evidence>
<dbReference type="Pfam" id="PF00208">
    <property type="entry name" value="ELFV_dehydrog"/>
    <property type="match status" value="1"/>
</dbReference>
<comment type="similarity">
    <text evidence="1 3 4">Belongs to the Glu/Leu/Phe/Val dehydrogenases family.</text>
</comment>
<accession>A0ABW5KEK8</accession>
<dbReference type="RefSeq" id="WP_380900373.1">
    <property type="nucleotide sequence ID" value="NZ_JBHUEG010000003.1"/>
</dbReference>
<dbReference type="Proteomes" id="UP001597545">
    <property type="component" value="Unassembled WGS sequence"/>
</dbReference>
<dbReference type="SMART" id="SM00839">
    <property type="entry name" value="ELFV_dehydrog"/>
    <property type="match status" value="1"/>
</dbReference>
<dbReference type="PANTHER" id="PTHR11606:SF13">
    <property type="entry name" value="GLUTAMATE DEHYDROGENASE 1, MITOCHONDRIAL"/>
    <property type="match status" value="1"/>
</dbReference>
<dbReference type="InterPro" id="IPR014362">
    <property type="entry name" value="Glu_DH"/>
</dbReference>
<name>A0ABW5KEK8_9SPHI</name>
<dbReference type="InterPro" id="IPR033922">
    <property type="entry name" value="NAD_bind_Glu_DH"/>
</dbReference>
<evidence type="ECO:0000256" key="3">
    <source>
        <dbReference type="PIRNR" id="PIRNR000185"/>
    </source>
</evidence>
<dbReference type="Pfam" id="PF02812">
    <property type="entry name" value="ELFV_dehydrog_N"/>
    <property type="match status" value="1"/>
</dbReference>
<dbReference type="CDD" id="cd01076">
    <property type="entry name" value="NAD_bind_1_Glu_DH"/>
    <property type="match status" value="1"/>
</dbReference>
<evidence type="ECO:0000256" key="2">
    <source>
        <dbReference type="ARBA" id="ARBA00023002"/>
    </source>
</evidence>
<dbReference type="Gene3D" id="3.40.50.10860">
    <property type="entry name" value="Leucine Dehydrogenase, chain A, domain 1"/>
    <property type="match status" value="1"/>
</dbReference>
<dbReference type="SUPFAM" id="SSF51735">
    <property type="entry name" value="NAD(P)-binding Rossmann-fold domains"/>
    <property type="match status" value="1"/>
</dbReference>